<gene>
    <name evidence="3" type="ORF">KMZ29_06725</name>
</gene>
<evidence type="ECO:0000256" key="1">
    <source>
        <dbReference type="SAM" id="MobiDB-lite"/>
    </source>
</evidence>
<feature type="region of interest" description="Disordered" evidence="1">
    <location>
        <begin position="29"/>
        <end position="49"/>
    </location>
</feature>
<feature type="compositionally biased region" description="Basic and acidic residues" evidence="1">
    <location>
        <begin position="29"/>
        <end position="43"/>
    </location>
</feature>
<accession>A0A975NGF4</accession>
<dbReference type="Proteomes" id="UP000680839">
    <property type="component" value="Chromosome"/>
</dbReference>
<dbReference type="RefSeq" id="WP_215622994.1">
    <property type="nucleotide sequence ID" value="NZ_CP076134.1"/>
</dbReference>
<sequence>MRKVISLFVFTAFIGLTLSQAFAQSTDEQKKKWGGGKQRDCVERGNCPK</sequence>
<keyword evidence="2" id="KW-0732">Signal</keyword>
<feature type="signal peptide" evidence="2">
    <location>
        <begin position="1"/>
        <end position="23"/>
    </location>
</feature>
<dbReference type="EMBL" id="CP076134">
    <property type="protein sequence ID" value="QWG14365.1"/>
    <property type="molecule type" value="Genomic_DNA"/>
</dbReference>
<proteinExistence type="predicted"/>
<evidence type="ECO:0000313" key="3">
    <source>
        <dbReference type="EMBL" id="QWG14365.1"/>
    </source>
</evidence>
<feature type="chain" id="PRO_5037930025" evidence="2">
    <location>
        <begin position="24"/>
        <end position="49"/>
    </location>
</feature>
<evidence type="ECO:0000313" key="4">
    <source>
        <dbReference type="Proteomes" id="UP000680839"/>
    </source>
</evidence>
<evidence type="ECO:0000256" key="2">
    <source>
        <dbReference type="SAM" id="SignalP"/>
    </source>
</evidence>
<name>A0A975NGF4_9BRAD</name>
<protein>
    <submittedName>
        <fullName evidence="3">Uncharacterized protein</fullName>
    </submittedName>
</protein>
<organism evidence="3 4">
    <name type="scientific">Bradyrhizobium sediminis</name>
    <dbReference type="NCBI Taxonomy" id="2840469"/>
    <lineage>
        <taxon>Bacteria</taxon>
        <taxon>Pseudomonadati</taxon>
        <taxon>Pseudomonadota</taxon>
        <taxon>Alphaproteobacteria</taxon>
        <taxon>Hyphomicrobiales</taxon>
        <taxon>Nitrobacteraceae</taxon>
        <taxon>Bradyrhizobium</taxon>
    </lineage>
</organism>
<dbReference type="AlphaFoldDB" id="A0A975NGF4"/>
<reference evidence="3" key="1">
    <citation type="submission" date="2021-06" db="EMBL/GenBank/DDBJ databases">
        <title>Bradyrhizobium sp. S2-20-1 Genome sequencing.</title>
        <authorList>
            <person name="Jin L."/>
        </authorList>
    </citation>
    <scope>NUCLEOTIDE SEQUENCE</scope>
    <source>
        <strain evidence="3">S2-20-1</strain>
    </source>
</reference>